<dbReference type="SUPFAM" id="SSF53822">
    <property type="entry name" value="Periplasmic binding protein-like I"/>
    <property type="match status" value="1"/>
</dbReference>
<dbReference type="AlphaFoldDB" id="A0A6M8FPY7"/>
<dbReference type="GO" id="GO:0055085">
    <property type="term" value="P:transmembrane transport"/>
    <property type="evidence" value="ECO:0007669"/>
    <property type="project" value="UniProtKB-ARBA"/>
</dbReference>
<evidence type="ECO:0000256" key="2">
    <source>
        <dbReference type="ARBA" id="ARBA00007639"/>
    </source>
</evidence>
<name>A0A6M8FPY7_9GAMM</name>
<proteinExistence type="inferred from homology"/>
<keyword evidence="7" id="KW-1185">Reference proteome</keyword>
<dbReference type="GO" id="GO:0030246">
    <property type="term" value="F:carbohydrate binding"/>
    <property type="evidence" value="ECO:0007669"/>
    <property type="project" value="UniProtKB-ARBA"/>
</dbReference>
<dbReference type="Proteomes" id="UP000501379">
    <property type="component" value="Chromosome"/>
</dbReference>
<reference evidence="6" key="1">
    <citation type="submission" date="2020-07" db="EMBL/GenBank/DDBJ databases">
        <title>Nitrate ammonifying Pseudomonas campi sp. nov. isolated from German agricultural grassland.</title>
        <authorList>
            <person name="Timsy T."/>
            <person name="Ulrich A."/>
            <person name="Spanner T."/>
            <person name="Foesel B."/>
            <person name="Kolb S."/>
            <person name="Horn M.A."/>
            <person name="Behrendt U."/>
        </authorList>
    </citation>
    <scope>NUCLEOTIDE SEQUENCE</scope>
    <source>
        <strain evidence="6">S1-A32-2</strain>
    </source>
</reference>
<protein>
    <submittedName>
        <fullName evidence="6">Substrate-binding domain-containing protein</fullName>
    </submittedName>
</protein>
<evidence type="ECO:0000256" key="3">
    <source>
        <dbReference type="ARBA" id="ARBA00022729"/>
    </source>
</evidence>
<gene>
    <name evidence="6" type="ORF">HNE05_01840</name>
</gene>
<feature type="chain" id="PRO_5026691329" evidence="4">
    <location>
        <begin position="26"/>
        <end position="308"/>
    </location>
</feature>
<dbReference type="Gene3D" id="3.40.50.2300">
    <property type="match status" value="2"/>
</dbReference>
<feature type="domain" description="Periplasmic binding protein" evidence="5">
    <location>
        <begin position="31"/>
        <end position="278"/>
    </location>
</feature>
<dbReference type="Pfam" id="PF13407">
    <property type="entry name" value="Peripla_BP_4"/>
    <property type="match status" value="1"/>
</dbReference>
<evidence type="ECO:0000313" key="6">
    <source>
        <dbReference type="EMBL" id="QKE62166.1"/>
    </source>
</evidence>
<dbReference type="InterPro" id="IPR025997">
    <property type="entry name" value="SBP_2_dom"/>
</dbReference>
<evidence type="ECO:0000256" key="4">
    <source>
        <dbReference type="SAM" id="SignalP"/>
    </source>
</evidence>
<organism evidence="6 7">
    <name type="scientific">Aquipseudomonas campi</name>
    <dbReference type="NCBI Taxonomy" id="2731681"/>
    <lineage>
        <taxon>Bacteria</taxon>
        <taxon>Pseudomonadati</taxon>
        <taxon>Pseudomonadota</taxon>
        <taxon>Gammaproteobacteria</taxon>
        <taxon>Pseudomonadales</taxon>
        <taxon>Pseudomonadaceae</taxon>
        <taxon>Aquipseudomonas</taxon>
    </lineage>
</organism>
<dbReference type="PANTHER" id="PTHR46847:SF1">
    <property type="entry name" value="D-ALLOSE-BINDING PERIPLASMIC PROTEIN-RELATED"/>
    <property type="match status" value="1"/>
</dbReference>
<evidence type="ECO:0000256" key="1">
    <source>
        <dbReference type="ARBA" id="ARBA00004196"/>
    </source>
</evidence>
<dbReference type="InterPro" id="IPR028082">
    <property type="entry name" value="Peripla_BP_I"/>
</dbReference>
<sequence length="308" mass="33152">MPICATSPARSLVAVLALLPGPLLADCINMVSGAGGHTFWRHVQLGAEMAAQQNGLDLHFRGPQSERDPQQQLQIIDKVLERPCAALIVAPSSNEVLPRLAELKQRGVTTLFIDRDLGSSNVSGAVATDNYQAGLLAGQQMARLLKGEGRVALLRPRSRAQSIAERARGFIQGAVAGGLQVVLERYLPANESAERSSLARELDELDGVFTTNEATSLITLGALRRAKLAGKLVHIGFDANPQLVDALRDGHMAGLLIQQPYQMGYQSVVLAQRHLRGEAGGPRTIALAAVFVERSNLEEERIQRLLSP</sequence>
<accession>A0A6M8FPY7</accession>
<evidence type="ECO:0000259" key="5">
    <source>
        <dbReference type="Pfam" id="PF13407"/>
    </source>
</evidence>
<dbReference type="RefSeq" id="WP_173203664.1">
    <property type="nucleotide sequence ID" value="NZ_CP053697.2"/>
</dbReference>
<dbReference type="GO" id="GO:0030313">
    <property type="term" value="C:cell envelope"/>
    <property type="evidence" value="ECO:0007669"/>
    <property type="project" value="UniProtKB-SubCell"/>
</dbReference>
<dbReference type="PANTHER" id="PTHR46847">
    <property type="entry name" value="D-ALLOSE-BINDING PERIPLASMIC PROTEIN-RELATED"/>
    <property type="match status" value="1"/>
</dbReference>
<comment type="similarity">
    <text evidence="2">Belongs to the bacterial solute-binding protein 2 family.</text>
</comment>
<dbReference type="EMBL" id="CP053697">
    <property type="protein sequence ID" value="QKE62166.1"/>
    <property type="molecule type" value="Genomic_DNA"/>
</dbReference>
<feature type="signal peptide" evidence="4">
    <location>
        <begin position="1"/>
        <end position="25"/>
    </location>
</feature>
<dbReference type="KEGG" id="pcam:HNE05_01840"/>
<keyword evidence="3 4" id="KW-0732">Signal</keyword>
<evidence type="ECO:0000313" key="7">
    <source>
        <dbReference type="Proteomes" id="UP000501379"/>
    </source>
</evidence>
<comment type="subcellular location">
    <subcellularLocation>
        <location evidence="1">Cell envelope</location>
    </subcellularLocation>
</comment>